<dbReference type="Pfam" id="PF06841">
    <property type="entry name" value="Phage_T4_gp19"/>
    <property type="match status" value="1"/>
</dbReference>
<sequence length="173" mass="18649">MNAAVTAGASGLGLRLDPLLAYNFVVEIDGLLTGGFTSVAGLDSQVELESYREGGVNGYVHQFPKGTGYSNLVLAHGLTASDFLWAWYRDVTQGKIKRRNCTIMILNARRLPTVWWTVKQAYPVKWSGPSLKADQDAIAFEQVELVHQGIDKPRLSRALAGAQAAAGVMSAGL</sequence>
<dbReference type="InterPro" id="IPR011747">
    <property type="entry name" value="CHP02241"/>
</dbReference>
<organism evidence="1 2">
    <name type="scientific">Phormidium tenue NIES-30</name>
    <dbReference type="NCBI Taxonomy" id="549789"/>
    <lineage>
        <taxon>Bacteria</taxon>
        <taxon>Bacillati</taxon>
        <taxon>Cyanobacteriota</taxon>
        <taxon>Cyanophyceae</taxon>
        <taxon>Oscillatoriophycideae</taxon>
        <taxon>Oscillatoriales</taxon>
        <taxon>Oscillatoriaceae</taxon>
        <taxon>Phormidium</taxon>
    </lineage>
</organism>
<dbReference type="Proteomes" id="UP000185557">
    <property type="component" value="Unassembled WGS sequence"/>
</dbReference>
<name>A0A1U7IY61_9CYAN</name>
<protein>
    <submittedName>
        <fullName evidence="1">Phage tail protein</fullName>
    </submittedName>
</protein>
<dbReference type="OrthoDB" id="529773at2"/>
<dbReference type="InterPro" id="IPR010667">
    <property type="entry name" value="Phage_T4_Gp19"/>
</dbReference>
<comment type="caution">
    <text evidence="1">The sequence shown here is derived from an EMBL/GenBank/DDBJ whole genome shotgun (WGS) entry which is preliminary data.</text>
</comment>
<evidence type="ECO:0000313" key="2">
    <source>
        <dbReference type="Proteomes" id="UP000185557"/>
    </source>
</evidence>
<dbReference type="STRING" id="549789.NIES30_25275"/>
<evidence type="ECO:0000313" key="1">
    <source>
        <dbReference type="EMBL" id="OKH43280.1"/>
    </source>
</evidence>
<gene>
    <name evidence="1" type="ORF">NIES30_25275</name>
</gene>
<accession>A0A1U7IY61</accession>
<keyword evidence="2" id="KW-1185">Reference proteome</keyword>
<proteinExistence type="predicted"/>
<dbReference type="PANTHER" id="PTHR38009">
    <property type="entry name" value="CONSERVED HYPOTHETICAL PHAGE TAIL PROTEIN"/>
    <property type="match status" value="1"/>
</dbReference>
<dbReference type="NCBIfam" id="TIGR02241">
    <property type="entry name" value="conserved hypothetical phage tail region protein"/>
    <property type="match status" value="1"/>
</dbReference>
<dbReference type="PANTHER" id="PTHR38009:SF1">
    <property type="entry name" value="CONSERVED HYPOTHETICAL PHAGE TAIL PROTEIN"/>
    <property type="match status" value="1"/>
</dbReference>
<dbReference type="EMBL" id="MRCG01000035">
    <property type="protein sequence ID" value="OKH43280.1"/>
    <property type="molecule type" value="Genomic_DNA"/>
</dbReference>
<dbReference type="GO" id="GO:0005198">
    <property type="term" value="F:structural molecule activity"/>
    <property type="evidence" value="ECO:0007669"/>
    <property type="project" value="InterPro"/>
</dbReference>
<dbReference type="AlphaFoldDB" id="A0A1U7IY61"/>
<reference evidence="1 2" key="1">
    <citation type="submission" date="2016-11" db="EMBL/GenBank/DDBJ databases">
        <title>Draft Genome Sequences of Nine Cyanobacterial Strains from Diverse Habitats.</title>
        <authorList>
            <person name="Zhu T."/>
            <person name="Hou S."/>
            <person name="Lu X."/>
            <person name="Hess W.R."/>
        </authorList>
    </citation>
    <scope>NUCLEOTIDE SEQUENCE [LARGE SCALE GENOMIC DNA]</scope>
    <source>
        <strain evidence="1 2">NIES-30</strain>
    </source>
</reference>